<gene>
    <name evidence="2" type="ORF">D9611_005379</name>
</gene>
<dbReference type="AlphaFoldDB" id="A0A8H5FDU8"/>
<keyword evidence="3" id="KW-1185">Reference proteome</keyword>
<feature type="region of interest" description="Disordered" evidence="1">
    <location>
        <begin position="28"/>
        <end position="52"/>
    </location>
</feature>
<organism evidence="2 3">
    <name type="scientific">Ephemerocybe angulata</name>
    <dbReference type="NCBI Taxonomy" id="980116"/>
    <lineage>
        <taxon>Eukaryota</taxon>
        <taxon>Fungi</taxon>
        <taxon>Dikarya</taxon>
        <taxon>Basidiomycota</taxon>
        <taxon>Agaricomycotina</taxon>
        <taxon>Agaricomycetes</taxon>
        <taxon>Agaricomycetidae</taxon>
        <taxon>Agaricales</taxon>
        <taxon>Agaricineae</taxon>
        <taxon>Psathyrellaceae</taxon>
        <taxon>Ephemerocybe</taxon>
    </lineage>
</organism>
<accession>A0A8H5FDU8</accession>
<evidence type="ECO:0000256" key="1">
    <source>
        <dbReference type="SAM" id="MobiDB-lite"/>
    </source>
</evidence>
<dbReference type="OrthoDB" id="2750929at2759"/>
<sequence>MLRRVSAWTASSINRCWRVRSLSYEGVNTRPPAVKEPARAPPGQQPISPRFRSQRAPICSLNPEQLTLSDLLDISGLVQPAPCLAEVGKATISYKECGSNSKGDRRHIPFPPGSVGFLYLHRRPNSHPAAGEIRFRVVDASKVDSSTPTVELFRGGSDLLAHKGYGQPWRIHMLQTYLSRMYEPFRKATVRQGLLTEDEEREASLLLSKLPVKTLKAPTIILERITDPFILSLSVTRKDSNRHSIIGLHQEAIVKHRLAKRQLRREPQHLVPPTYHGNALVRFELSGPDRELVLRVLKLLDQPGPDDVFFQLPEEGAKVVIRYQRSKARDNLLNDQNLIPPSSMKILEDAYPLSSDATTDMCRS</sequence>
<dbReference type="Proteomes" id="UP000541558">
    <property type="component" value="Unassembled WGS sequence"/>
</dbReference>
<proteinExistence type="predicted"/>
<comment type="caution">
    <text evidence="2">The sequence shown here is derived from an EMBL/GenBank/DDBJ whole genome shotgun (WGS) entry which is preliminary data.</text>
</comment>
<evidence type="ECO:0000313" key="3">
    <source>
        <dbReference type="Proteomes" id="UP000541558"/>
    </source>
</evidence>
<protein>
    <submittedName>
        <fullName evidence="2">Uncharacterized protein</fullName>
    </submittedName>
</protein>
<dbReference type="EMBL" id="JAACJK010000110">
    <property type="protein sequence ID" value="KAF5332848.1"/>
    <property type="molecule type" value="Genomic_DNA"/>
</dbReference>
<reference evidence="2 3" key="1">
    <citation type="journal article" date="2020" name="ISME J.">
        <title>Uncovering the hidden diversity of litter-decomposition mechanisms in mushroom-forming fungi.</title>
        <authorList>
            <person name="Floudas D."/>
            <person name="Bentzer J."/>
            <person name="Ahren D."/>
            <person name="Johansson T."/>
            <person name="Persson P."/>
            <person name="Tunlid A."/>
        </authorList>
    </citation>
    <scope>NUCLEOTIDE SEQUENCE [LARGE SCALE GENOMIC DNA]</scope>
    <source>
        <strain evidence="2 3">CBS 175.51</strain>
    </source>
</reference>
<evidence type="ECO:0000313" key="2">
    <source>
        <dbReference type="EMBL" id="KAF5332848.1"/>
    </source>
</evidence>
<name>A0A8H5FDU8_9AGAR</name>